<dbReference type="InterPro" id="IPR000835">
    <property type="entry name" value="HTH_MarR-typ"/>
</dbReference>
<dbReference type="InterPro" id="IPR036390">
    <property type="entry name" value="WH_DNA-bd_sf"/>
</dbReference>
<evidence type="ECO:0000256" key="2">
    <source>
        <dbReference type="ARBA" id="ARBA00023125"/>
    </source>
</evidence>
<evidence type="ECO:0000313" key="6">
    <source>
        <dbReference type="Proteomes" id="UP001595897"/>
    </source>
</evidence>
<dbReference type="PANTHER" id="PTHR42756:SF1">
    <property type="entry name" value="TRANSCRIPTIONAL REPRESSOR OF EMRAB OPERON"/>
    <property type="match status" value="1"/>
</dbReference>
<name>A0ABV9LQ32_9ALTE</name>
<dbReference type="PROSITE" id="PS50995">
    <property type="entry name" value="HTH_MARR_2"/>
    <property type="match status" value="1"/>
</dbReference>
<evidence type="ECO:0000256" key="3">
    <source>
        <dbReference type="ARBA" id="ARBA00023163"/>
    </source>
</evidence>
<dbReference type="Pfam" id="PF12802">
    <property type="entry name" value="MarR_2"/>
    <property type="match status" value="1"/>
</dbReference>
<keyword evidence="3" id="KW-0804">Transcription</keyword>
<protein>
    <submittedName>
        <fullName evidence="5">MarR family winged helix-turn-helix transcriptional regulator</fullName>
    </submittedName>
</protein>
<evidence type="ECO:0000256" key="1">
    <source>
        <dbReference type="ARBA" id="ARBA00023015"/>
    </source>
</evidence>
<comment type="caution">
    <text evidence="5">The sequence shown here is derived from an EMBL/GenBank/DDBJ whole genome shotgun (WGS) entry which is preliminary data.</text>
</comment>
<keyword evidence="1" id="KW-0805">Transcription regulation</keyword>
<sequence>MKNRQLFFLLNQARHASMKFVDQNCLELFGASGVQIGALFYLKENPNSLMKTMAKKLLLDDSAVTGLVKRLEKADMVFRQKCPEDGRAFRLNLTTKGEKTILSVIPFLRDFNQSIENQFSSEELDVIERYLTTMRKL</sequence>
<keyword evidence="6" id="KW-1185">Reference proteome</keyword>
<reference evidence="6" key="1">
    <citation type="journal article" date="2019" name="Int. J. Syst. Evol. Microbiol.">
        <title>The Global Catalogue of Microorganisms (GCM) 10K type strain sequencing project: providing services to taxonomists for standard genome sequencing and annotation.</title>
        <authorList>
            <consortium name="The Broad Institute Genomics Platform"/>
            <consortium name="The Broad Institute Genome Sequencing Center for Infectious Disease"/>
            <person name="Wu L."/>
            <person name="Ma J."/>
        </authorList>
    </citation>
    <scope>NUCLEOTIDE SEQUENCE [LARGE SCALE GENOMIC DNA]</scope>
    <source>
        <strain evidence="6">KACC 12507</strain>
    </source>
</reference>
<gene>
    <name evidence="5" type="ORF">ACFO4O_00055</name>
</gene>
<feature type="domain" description="HTH marR-type" evidence="4">
    <location>
        <begin position="3"/>
        <end position="136"/>
    </location>
</feature>
<dbReference type="SUPFAM" id="SSF46785">
    <property type="entry name" value="Winged helix' DNA-binding domain"/>
    <property type="match status" value="1"/>
</dbReference>
<evidence type="ECO:0000259" key="4">
    <source>
        <dbReference type="PROSITE" id="PS50995"/>
    </source>
</evidence>
<dbReference type="Gene3D" id="1.10.10.10">
    <property type="entry name" value="Winged helix-like DNA-binding domain superfamily/Winged helix DNA-binding domain"/>
    <property type="match status" value="1"/>
</dbReference>
<keyword evidence="2" id="KW-0238">DNA-binding</keyword>
<proteinExistence type="predicted"/>
<dbReference type="Proteomes" id="UP001595897">
    <property type="component" value="Unassembled WGS sequence"/>
</dbReference>
<dbReference type="RefSeq" id="WP_382405139.1">
    <property type="nucleotide sequence ID" value="NZ_JBHSGU010000001.1"/>
</dbReference>
<dbReference type="EMBL" id="JBHSGU010000001">
    <property type="protein sequence ID" value="MFC4698552.1"/>
    <property type="molecule type" value="Genomic_DNA"/>
</dbReference>
<organism evidence="5 6">
    <name type="scientific">Glaciecola siphonariae</name>
    <dbReference type="NCBI Taxonomy" id="521012"/>
    <lineage>
        <taxon>Bacteria</taxon>
        <taxon>Pseudomonadati</taxon>
        <taxon>Pseudomonadota</taxon>
        <taxon>Gammaproteobacteria</taxon>
        <taxon>Alteromonadales</taxon>
        <taxon>Alteromonadaceae</taxon>
        <taxon>Glaciecola</taxon>
    </lineage>
</organism>
<dbReference type="SMART" id="SM00347">
    <property type="entry name" value="HTH_MARR"/>
    <property type="match status" value="1"/>
</dbReference>
<dbReference type="InterPro" id="IPR036388">
    <property type="entry name" value="WH-like_DNA-bd_sf"/>
</dbReference>
<evidence type="ECO:0000313" key="5">
    <source>
        <dbReference type="EMBL" id="MFC4698552.1"/>
    </source>
</evidence>
<dbReference type="PRINTS" id="PR00598">
    <property type="entry name" value="HTHMARR"/>
</dbReference>
<dbReference type="PANTHER" id="PTHR42756">
    <property type="entry name" value="TRANSCRIPTIONAL REGULATOR, MARR"/>
    <property type="match status" value="1"/>
</dbReference>
<accession>A0ABV9LQ32</accession>